<gene>
    <name evidence="1" type="ORF">PVE99_04920</name>
</gene>
<evidence type="ECO:0000313" key="1">
    <source>
        <dbReference type="EMBL" id="MDD9781738.1"/>
    </source>
</evidence>
<dbReference type="Proteomes" id="UP001213771">
    <property type="component" value="Unassembled WGS sequence"/>
</dbReference>
<accession>A0ABD4WNC7</accession>
<dbReference type="AlphaFoldDB" id="A0ABD4WNC7"/>
<organism evidence="1 2">
    <name type="scientific">Priestia megaterium</name>
    <name type="common">Bacillus megaterium</name>
    <dbReference type="NCBI Taxonomy" id="1404"/>
    <lineage>
        <taxon>Bacteria</taxon>
        <taxon>Bacillati</taxon>
        <taxon>Bacillota</taxon>
        <taxon>Bacilli</taxon>
        <taxon>Bacillales</taxon>
        <taxon>Bacillaceae</taxon>
        <taxon>Priestia</taxon>
    </lineage>
</organism>
<comment type="caution">
    <text evidence="1">The sequence shown here is derived from an EMBL/GenBank/DDBJ whole genome shotgun (WGS) entry which is preliminary data.</text>
</comment>
<sequence length="159" mass="18528">MSNLEIQSINLWLSKIHHNKDTSKSQRANKAKTILQLKYQKIGNGRQRIVYDLNNGYVLKVALTKKGIQCNKREFKIYNHCRADLRKHLCPVKEVGRFWIIMEKMDIKVPNGIYNKEVTQLKNKFLAAGIRPRDMGNSNIRLSKKGKITVIDYGHFIMD</sequence>
<dbReference type="SUPFAM" id="SSF56112">
    <property type="entry name" value="Protein kinase-like (PK-like)"/>
    <property type="match status" value="1"/>
</dbReference>
<evidence type="ECO:0000313" key="2">
    <source>
        <dbReference type="Proteomes" id="UP001213771"/>
    </source>
</evidence>
<protein>
    <submittedName>
        <fullName evidence="1">Uncharacterized protein</fullName>
    </submittedName>
</protein>
<dbReference type="EMBL" id="JARAOX010000148">
    <property type="protein sequence ID" value="MDD9781738.1"/>
    <property type="molecule type" value="Genomic_DNA"/>
</dbReference>
<reference evidence="1 2" key="1">
    <citation type="submission" date="2023-02" db="EMBL/GenBank/DDBJ databases">
        <authorList>
            <person name="Olszewska D."/>
        </authorList>
    </citation>
    <scope>NUCLEOTIDE SEQUENCE [LARGE SCALE GENOMIC DNA]</scope>
    <source>
        <strain evidence="1 2">FDU301</strain>
    </source>
</reference>
<dbReference type="InterPro" id="IPR011009">
    <property type="entry name" value="Kinase-like_dom_sf"/>
</dbReference>
<name>A0ABD4WNC7_PRIMG</name>
<proteinExistence type="predicted"/>